<evidence type="ECO:0000313" key="1">
    <source>
        <dbReference type="EMBL" id="JAH75004.1"/>
    </source>
</evidence>
<reference evidence="1" key="2">
    <citation type="journal article" date="2015" name="Fish Shellfish Immunol.">
        <title>Early steps in the European eel (Anguilla anguilla)-Vibrio vulnificus interaction in the gills: Role of the RtxA13 toxin.</title>
        <authorList>
            <person name="Callol A."/>
            <person name="Pajuelo D."/>
            <person name="Ebbesson L."/>
            <person name="Teles M."/>
            <person name="MacKenzie S."/>
            <person name="Amaro C."/>
        </authorList>
    </citation>
    <scope>NUCLEOTIDE SEQUENCE</scope>
</reference>
<name>A0A0E9VA65_ANGAN</name>
<dbReference type="AlphaFoldDB" id="A0A0E9VA65"/>
<protein>
    <submittedName>
        <fullName evidence="1">Uncharacterized protein</fullName>
    </submittedName>
</protein>
<accession>A0A0E9VA65</accession>
<reference evidence="1" key="1">
    <citation type="submission" date="2014-11" db="EMBL/GenBank/DDBJ databases">
        <authorList>
            <person name="Amaro Gonzalez C."/>
        </authorList>
    </citation>
    <scope>NUCLEOTIDE SEQUENCE</scope>
</reference>
<organism evidence="1">
    <name type="scientific">Anguilla anguilla</name>
    <name type="common">European freshwater eel</name>
    <name type="synonym">Muraena anguilla</name>
    <dbReference type="NCBI Taxonomy" id="7936"/>
    <lineage>
        <taxon>Eukaryota</taxon>
        <taxon>Metazoa</taxon>
        <taxon>Chordata</taxon>
        <taxon>Craniata</taxon>
        <taxon>Vertebrata</taxon>
        <taxon>Euteleostomi</taxon>
        <taxon>Actinopterygii</taxon>
        <taxon>Neopterygii</taxon>
        <taxon>Teleostei</taxon>
        <taxon>Anguilliformes</taxon>
        <taxon>Anguillidae</taxon>
        <taxon>Anguilla</taxon>
    </lineage>
</organism>
<sequence>MLKEIKCSSRCPTRQSKPPIFKLQNSTQLAVQTNVARMS</sequence>
<dbReference type="EMBL" id="GBXM01033573">
    <property type="protein sequence ID" value="JAH75004.1"/>
    <property type="molecule type" value="Transcribed_RNA"/>
</dbReference>
<proteinExistence type="predicted"/>